<protein>
    <submittedName>
        <fullName evidence="1">Uncharacterized protein</fullName>
    </submittedName>
</protein>
<reference evidence="2" key="1">
    <citation type="journal article" date="2008" name="Nat. Genet.">
        <title>The Pristionchus pacificus genome provides a unique perspective on nematode lifestyle and parasitism.</title>
        <authorList>
            <person name="Dieterich C."/>
            <person name="Clifton S.W."/>
            <person name="Schuster L.N."/>
            <person name="Chinwalla A."/>
            <person name="Delehaunty K."/>
            <person name="Dinkelacker I."/>
            <person name="Fulton L."/>
            <person name="Fulton R."/>
            <person name="Godfrey J."/>
            <person name="Minx P."/>
            <person name="Mitreva M."/>
            <person name="Roeseler W."/>
            <person name="Tian H."/>
            <person name="Witte H."/>
            <person name="Yang S.P."/>
            <person name="Wilson R.K."/>
            <person name="Sommer R.J."/>
        </authorList>
    </citation>
    <scope>NUCLEOTIDE SEQUENCE [LARGE SCALE GENOMIC DNA]</scope>
    <source>
        <strain evidence="2">PS312</strain>
    </source>
</reference>
<proteinExistence type="predicted"/>
<evidence type="ECO:0000313" key="1">
    <source>
        <dbReference type="EnsemblMetazoa" id="PPA45199.1"/>
    </source>
</evidence>
<evidence type="ECO:0000313" key="2">
    <source>
        <dbReference type="Proteomes" id="UP000005239"/>
    </source>
</evidence>
<dbReference type="AlphaFoldDB" id="A0A2A6D0G7"/>
<sequence>MDRPGKVSVFEFGQRVNELSKGFTVLPYDHIWRIFFLISFTSSDHSECTLAILSFLIPLSVLHLN</sequence>
<keyword evidence="2" id="KW-1185">Reference proteome</keyword>
<reference evidence="1" key="2">
    <citation type="submission" date="2022-06" db="UniProtKB">
        <authorList>
            <consortium name="EnsemblMetazoa"/>
        </authorList>
    </citation>
    <scope>IDENTIFICATION</scope>
    <source>
        <strain evidence="1">PS312</strain>
    </source>
</reference>
<organism evidence="1 2">
    <name type="scientific">Pristionchus pacificus</name>
    <name type="common">Parasitic nematode worm</name>
    <dbReference type="NCBI Taxonomy" id="54126"/>
    <lineage>
        <taxon>Eukaryota</taxon>
        <taxon>Metazoa</taxon>
        <taxon>Ecdysozoa</taxon>
        <taxon>Nematoda</taxon>
        <taxon>Chromadorea</taxon>
        <taxon>Rhabditida</taxon>
        <taxon>Rhabditina</taxon>
        <taxon>Diplogasteromorpha</taxon>
        <taxon>Diplogasteroidea</taxon>
        <taxon>Neodiplogasteridae</taxon>
        <taxon>Pristionchus</taxon>
    </lineage>
</organism>
<name>A0A2A6D0G7_PRIPA</name>
<accession>A0A2A6D0G7</accession>
<accession>A0A8R1Z1Z8</accession>
<dbReference type="Proteomes" id="UP000005239">
    <property type="component" value="Unassembled WGS sequence"/>
</dbReference>
<dbReference type="EnsemblMetazoa" id="PPA45199.1">
    <property type="protein sequence ID" value="PPA45199.1"/>
    <property type="gene ID" value="WBGene00283568"/>
</dbReference>
<gene>
    <name evidence="1" type="primary">WBGene00283568</name>
</gene>